<reference evidence="2 3" key="1">
    <citation type="journal article" date="2018" name="Nat. Ecol. Evol.">
        <title>Pezizomycetes genomes reveal the molecular basis of ectomycorrhizal truffle lifestyle.</title>
        <authorList>
            <person name="Murat C."/>
            <person name="Payen T."/>
            <person name="Noel B."/>
            <person name="Kuo A."/>
            <person name="Morin E."/>
            <person name="Chen J."/>
            <person name="Kohler A."/>
            <person name="Krizsan K."/>
            <person name="Balestrini R."/>
            <person name="Da Silva C."/>
            <person name="Montanini B."/>
            <person name="Hainaut M."/>
            <person name="Levati E."/>
            <person name="Barry K.W."/>
            <person name="Belfiori B."/>
            <person name="Cichocki N."/>
            <person name="Clum A."/>
            <person name="Dockter R.B."/>
            <person name="Fauchery L."/>
            <person name="Guy J."/>
            <person name="Iotti M."/>
            <person name="Le Tacon F."/>
            <person name="Lindquist E.A."/>
            <person name="Lipzen A."/>
            <person name="Malagnac F."/>
            <person name="Mello A."/>
            <person name="Molinier V."/>
            <person name="Miyauchi S."/>
            <person name="Poulain J."/>
            <person name="Riccioni C."/>
            <person name="Rubini A."/>
            <person name="Sitrit Y."/>
            <person name="Splivallo R."/>
            <person name="Traeger S."/>
            <person name="Wang M."/>
            <person name="Zifcakova L."/>
            <person name="Wipf D."/>
            <person name="Zambonelli A."/>
            <person name="Paolocci F."/>
            <person name="Nowrousian M."/>
            <person name="Ottonello S."/>
            <person name="Baldrian P."/>
            <person name="Spatafora J.W."/>
            <person name="Henrissat B."/>
            <person name="Nagy L.G."/>
            <person name="Aury J.M."/>
            <person name="Wincker P."/>
            <person name="Grigoriev I.V."/>
            <person name="Bonfante P."/>
            <person name="Martin F.M."/>
        </authorList>
    </citation>
    <scope>NUCLEOTIDE SEQUENCE [LARGE SCALE GENOMIC DNA]</scope>
    <source>
        <strain evidence="2 3">RN42</strain>
    </source>
</reference>
<organism evidence="2 3">
    <name type="scientific">Ascobolus immersus RN42</name>
    <dbReference type="NCBI Taxonomy" id="1160509"/>
    <lineage>
        <taxon>Eukaryota</taxon>
        <taxon>Fungi</taxon>
        <taxon>Dikarya</taxon>
        <taxon>Ascomycota</taxon>
        <taxon>Pezizomycotina</taxon>
        <taxon>Pezizomycetes</taxon>
        <taxon>Pezizales</taxon>
        <taxon>Ascobolaceae</taxon>
        <taxon>Ascobolus</taxon>
    </lineage>
</organism>
<protein>
    <submittedName>
        <fullName evidence="2">Uncharacterized protein</fullName>
    </submittedName>
</protein>
<dbReference type="AlphaFoldDB" id="A0A3N4HVH7"/>
<keyword evidence="3" id="KW-1185">Reference proteome</keyword>
<sequence length="276" mass="31355">MNPRIERASRQMIAERDDHVSSIKKKEKVWTRMGTSKTVDGELSRDSADILQKYDRKRHVSLSKATTLIHVSFIRSRVGKIRLYHFQEGSRISHVSFRILEGAEASTLVSLPKATNRRHEGITYRASGGDNSHTRILQVSQKQGGKGNDRLGHTRVSRIEHQEEGGSVDTNGDEQEERRSWRSITRYYILKNPQTVRFPSHQFRLEITNPFSKGGIAEDEFTDPSPSAFGDLDVSRLYDFKGSRLASARFKLFARVPSQQLQTIKAQGSVTKGDEQ</sequence>
<dbReference type="EMBL" id="ML119729">
    <property type="protein sequence ID" value="RPA77247.1"/>
    <property type="molecule type" value="Genomic_DNA"/>
</dbReference>
<name>A0A3N4HVH7_ASCIM</name>
<evidence type="ECO:0000313" key="3">
    <source>
        <dbReference type="Proteomes" id="UP000275078"/>
    </source>
</evidence>
<feature type="region of interest" description="Disordered" evidence="1">
    <location>
        <begin position="157"/>
        <end position="177"/>
    </location>
</feature>
<dbReference type="Proteomes" id="UP000275078">
    <property type="component" value="Unassembled WGS sequence"/>
</dbReference>
<gene>
    <name evidence="2" type="ORF">BJ508DRAFT_378993</name>
</gene>
<accession>A0A3N4HVH7</accession>
<proteinExistence type="predicted"/>
<evidence type="ECO:0000313" key="2">
    <source>
        <dbReference type="EMBL" id="RPA77247.1"/>
    </source>
</evidence>
<evidence type="ECO:0000256" key="1">
    <source>
        <dbReference type="SAM" id="MobiDB-lite"/>
    </source>
</evidence>